<organism evidence="2 3">
    <name type="scientific">Sphingomonas aliaeris</name>
    <dbReference type="NCBI Taxonomy" id="2759526"/>
    <lineage>
        <taxon>Bacteria</taxon>
        <taxon>Pseudomonadati</taxon>
        <taxon>Pseudomonadota</taxon>
        <taxon>Alphaproteobacteria</taxon>
        <taxon>Sphingomonadales</taxon>
        <taxon>Sphingomonadaceae</taxon>
        <taxon>Sphingomonas</taxon>
    </lineage>
</organism>
<dbReference type="Proteomes" id="UP000595894">
    <property type="component" value="Chromosome"/>
</dbReference>
<dbReference type="KEGG" id="sari:H5J25_05400"/>
<evidence type="ECO:0000313" key="3">
    <source>
        <dbReference type="Proteomes" id="UP000595894"/>
    </source>
</evidence>
<dbReference type="RefSeq" id="WP_202095085.1">
    <property type="nucleotide sequence ID" value="NZ_CP061035.1"/>
</dbReference>
<dbReference type="InterPro" id="IPR054189">
    <property type="entry name" value="DUF6894"/>
</dbReference>
<dbReference type="EMBL" id="CP061035">
    <property type="protein sequence ID" value="QQV78154.1"/>
    <property type="molecule type" value="Genomic_DNA"/>
</dbReference>
<dbReference type="Pfam" id="PF21834">
    <property type="entry name" value="DUF6894"/>
    <property type="match status" value="1"/>
</dbReference>
<sequence length="80" mass="9122">MHRYFFHLIERGQFIEDLEGLMLADEESAIEEAKRNARGIVAHEIRDTGTASLDRAIEIVAETGDFRFRVPFDAALSIRS</sequence>
<gene>
    <name evidence="2" type="ORF">H5J25_05400</name>
</gene>
<evidence type="ECO:0000313" key="2">
    <source>
        <dbReference type="EMBL" id="QQV78154.1"/>
    </source>
</evidence>
<evidence type="ECO:0000259" key="1">
    <source>
        <dbReference type="Pfam" id="PF21834"/>
    </source>
</evidence>
<dbReference type="AlphaFoldDB" id="A0A974NW51"/>
<reference evidence="3" key="1">
    <citation type="submission" date="2020-09" db="EMBL/GenBank/DDBJ databases">
        <title>Sphingomonas sp., a new species isolated from pork steak.</title>
        <authorList>
            <person name="Heidler von Heilborn D."/>
        </authorList>
    </citation>
    <scope>NUCLEOTIDE SEQUENCE [LARGE SCALE GENOMIC DNA]</scope>
</reference>
<accession>A0A974NW51</accession>
<name>A0A974NW51_9SPHN</name>
<keyword evidence="3" id="KW-1185">Reference proteome</keyword>
<feature type="domain" description="DUF6894" evidence="1">
    <location>
        <begin position="3"/>
        <end position="72"/>
    </location>
</feature>
<proteinExistence type="predicted"/>
<protein>
    <recommendedName>
        <fullName evidence="1">DUF6894 domain-containing protein</fullName>
    </recommendedName>
</protein>